<dbReference type="GO" id="GO:0016020">
    <property type="term" value="C:membrane"/>
    <property type="evidence" value="ECO:0007669"/>
    <property type="project" value="InterPro"/>
</dbReference>
<dbReference type="SMART" id="SM00079">
    <property type="entry name" value="PBPe"/>
    <property type="match status" value="1"/>
</dbReference>
<evidence type="ECO:0000256" key="3">
    <source>
        <dbReference type="ARBA" id="ARBA00022729"/>
    </source>
</evidence>
<feature type="region of interest" description="Disordered" evidence="4">
    <location>
        <begin position="313"/>
        <end position="332"/>
    </location>
</feature>
<organism evidence="8 9">
    <name type="scientific">Corynebacterium mycetoides</name>
    <dbReference type="NCBI Taxonomy" id="38302"/>
    <lineage>
        <taxon>Bacteria</taxon>
        <taxon>Bacillati</taxon>
        <taxon>Actinomycetota</taxon>
        <taxon>Actinomycetes</taxon>
        <taxon>Mycobacteriales</taxon>
        <taxon>Corynebacteriaceae</taxon>
        <taxon>Corynebacterium</taxon>
    </lineage>
</organism>
<keyword evidence="9" id="KW-1185">Reference proteome</keyword>
<evidence type="ECO:0000256" key="5">
    <source>
        <dbReference type="SAM" id="SignalP"/>
    </source>
</evidence>
<proteinExistence type="inferred from homology"/>
<dbReference type="GO" id="GO:0005576">
    <property type="term" value="C:extracellular region"/>
    <property type="evidence" value="ECO:0007669"/>
    <property type="project" value="TreeGrafter"/>
</dbReference>
<dbReference type="Pfam" id="PF00497">
    <property type="entry name" value="SBP_bac_3"/>
    <property type="match status" value="1"/>
</dbReference>
<evidence type="ECO:0000313" key="8">
    <source>
        <dbReference type="EMBL" id="SDL94748.1"/>
    </source>
</evidence>
<feature type="signal peptide" evidence="5">
    <location>
        <begin position="1"/>
        <end position="23"/>
    </location>
</feature>
<feature type="domain" description="Solute-binding protein family 3/N-terminal" evidence="6">
    <location>
        <begin position="91"/>
        <end position="313"/>
    </location>
</feature>
<gene>
    <name evidence="8" type="ORF">SAMN04488535_1344</name>
</gene>
<dbReference type="GO" id="GO:0015276">
    <property type="term" value="F:ligand-gated monoatomic ion channel activity"/>
    <property type="evidence" value="ECO:0007669"/>
    <property type="project" value="InterPro"/>
</dbReference>
<dbReference type="AlphaFoldDB" id="A0A1G9P7H1"/>
<dbReference type="GO" id="GO:0006865">
    <property type="term" value="P:amino acid transport"/>
    <property type="evidence" value="ECO:0007669"/>
    <property type="project" value="TreeGrafter"/>
</dbReference>
<evidence type="ECO:0000256" key="1">
    <source>
        <dbReference type="ARBA" id="ARBA00010333"/>
    </source>
</evidence>
<dbReference type="Proteomes" id="UP000199350">
    <property type="component" value="Chromosome I"/>
</dbReference>
<evidence type="ECO:0000256" key="2">
    <source>
        <dbReference type="ARBA" id="ARBA00022448"/>
    </source>
</evidence>
<dbReference type="GO" id="GO:0030288">
    <property type="term" value="C:outer membrane-bounded periplasmic space"/>
    <property type="evidence" value="ECO:0007669"/>
    <property type="project" value="TreeGrafter"/>
</dbReference>
<evidence type="ECO:0000259" key="7">
    <source>
        <dbReference type="SMART" id="SM00079"/>
    </source>
</evidence>
<dbReference type="EMBL" id="LT629700">
    <property type="protein sequence ID" value="SDL94748.1"/>
    <property type="molecule type" value="Genomic_DNA"/>
</dbReference>
<dbReference type="RefSeq" id="WP_092150357.1">
    <property type="nucleotide sequence ID" value="NZ_LT629700.1"/>
</dbReference>
<evidence type="ECO:0000256" key="4">
    <source>
        <dbReference type="SAM" id="MobiDB-lite"/>
    </source>
</evidence>
<dbReference type="SMART" id="SM00062">
    <property type="entry name" value="PBPb"/>
    <property type="match status" value="1"/>
</dbReference>
<comment type="similarity">
    <text evidence="1">Belongs to the bacterial solute-binding protein 3 family.</text>
</comment>
<evidence type="ECO:0000259" key="6">
    <source>
        <dbReference type="SMART" id="SM00062"/>
    </source>
</evidence>
<dbReference type="Gene3D" id="3.40.190.10">
    <property type="entry name" value="Periplasmic binding protein-like II"/>
    <property type="match status" value="2"/>
</dbReference>
<dbReference type="InterPro" id="IPR001320">
    <property type="entry name" value="Iontro_rcpt_C"/>
</dbReference>
<keyword evidence="3 5" id="KW-0732">Signal</keyword>
<keyword evidence="2" id="KW-0813">Transport</keyword>
<dbReference type="STRING" id="38302.SAMN04488535_1344"/>
<sequence>MRKAALVLLSCAAVAGASLSACAPAPGPGPQPHTAQAPRYQGVPLPPGAVVDRPGVAPESEFVGDEDWPGSVRPDDAPPEQRVPEVVARGRIVVGVDQSQYLLSYRDVTAGDLRGFEVDLAREVARDIFGDPNKVDFRFIGPQTRAQALEDGDVDVVIRTMTITPERVQRVDFSTPYLTSYVRLLTPLDRGISGEDDLPGKTLCVVDGSNLLQMARAIAPESPILRTRTWADCLMATQQFHADAVLADDAILAGMAAQDPYTTILPRRFEVQHYAVGVPRDHDGMTMQVNSTIERLRDDGTWNAMYQRWLAGSLTSPTPPEPRYAREGREQQ</sequence>
<feature type="chain" id="PRO_5009245309" evidence="5">
    <location>
        <begin position="24"/>
        <end position="332"/>
    </location>
</feature>
<feature type="domain" description="Ionotropic glutamate receptor C-terminal" evidence="7">
    <location>
        <begin position="91"/>
        <end position="312"/>
    </location>
</feature>
<feature type="compositionally biased region" description="Basic and acidic residues" evidence="4">
    <location>
        <begin position="323"/>
        <end position="332"/>
    </location>
</feature>
<dbReference type="PROSITE" id="PS51257">
    <property type="entry name" value="PROKAR_LIPOPROTEIN"/>
    <property type="match status" value="1"/>
</dbReference>
<evidence type="ECO:0000313" key="9">
    <source>
        <dbReference type="Proteomes" id="UP000199350"/>
    </source>
</evidence>
<dbReference type="CDD" id="cd13690">
    <property type="entry name" value="PBP2_GluB"/>
    <property type="match status" value="1"/>
</dbReference>
<dbReference type="OrthoDB" id="9807888at2"/>
<dbReference type="InterPro" id="IPR051455">
    <property type="entry name" value="Bact_solute-bind_prot3"/>
</dbReference>
<protein>
    <submittedName>
        <fullName evidence="8">Amino acid ABC transporter substrate-binding protein, PAAT family</fullName>
    </submittedName>
</protein>
<feature type="region of interest" description="Disordered" evidence="4">
    <location>
        <begin position="23"/>
        <end position="82"/>
    </location>
</feature>
<name>A0A1G9P7H1_9CORY</name>
<dbReference type="PANTHER" id="PTHR30085">
    <property type="entry name" value="AMINO ACID ABC TRANSPORTER PERMEASE"/>
    <property type="match status" value="1"/>
</dbReference>
<dbReference type="SUPFAM" id="SSF53850">
    <property type="entry name" value="Periplasmic binding protein-like II"/>
    <property type="match status" value="1"/>
</dbReference>
<accession>A0A1G9P7H1</accession>
<reference evidence="9" key="1">
    <citation type="submission" date="2016-10" db="EMBL/GenBank/DDBJ databases">
        <authorList>
            <person name="Varghese N."/>
            <person name="Submissions S."/>
        </authorList>
    </citation>
    <scope>NUCLEOTIDE SEQUENCE [LARGE SCALE GENOMIC DNA]</scope>
    <source>
        <strain evidence="9">DSM 20632</strain>
    </source>
</reference>
<dbReference type="InterPro" id="IPR001638">
    <property type="entry name" value="Solute-binding_3/MltF_N"/>
</dbReference>
<dbReference type="PANTHER" id="PTHR30085:SF6">
    <property type="entry name" value="ABC TRANSPORTER GLUTAMINE-BINDING PROTEIN GLNH"/>
    <property type="match status" value="1"/>
</dbReference>